<keyword evidence="8" id="KW-0732">Signal</keyword>
<evidence type="ECO:0000256" key="5">
    <source>
        <dbReference type="ARBA" id="ARBA00023136"/>
    </source>
</evidence>
<dbReference type="STRING" id="310752.A0A384APQ2"/>
<dbReference type="Proteomes" id="UP001652580">
    <property type="component" value="Chromosome 11"/>
</dbReference>
<evidence type="ECO:0000256" key="6">
    <source>
        <dbReference type="SAM" id="MobiDB-lite"/>
    </source>
</evidence>
<dbReference type="InterPro" id="IPR033549">
    <property type="entry name" value="NFAM1"/>
</dbReference>
<evidence type="ECO:0000256" key="2">
    <source>
        <dbReference type="ARBA" id="ARBA00022475"/>
    </source>
</evidence>
<feature type="domain" description="NFAM1 Ig-like" evidence="9">
    <location>
        <begin position="37"/>
        <end position="145"/>
    </location>
</feature>
<dbReference type="CTD" id="150372"/>
<proteinExistence type="predicted"/>
<dbReference type="GO" id="GO:0050853">
    <property type="term" value="P:B cell receptor signaling pathway"/>
    <property type="evidence" value="ECO:0007669"/>
    <property type="project" value="TreeGrafter"/>
</dbReference>
<dbReference type="GO" id="GO:0001819">
    <property type="term" value="P:positive regulation of cytokine production"/>
    <property type="evidence" value="ECO:0007669"/>
    <property type="project" value="InterPro"/>
</dbReference>
<evidence type="ECO:0000256" key="8">
    <source>
        <dbReference type="SAM" id="SignalP"/>
    </source>
</evidence>
<accession>A0A384APQ2</accession>
<keyword evidence="3 7" id="KW-0812">Transmembrane</keyword>
<evidence type="ECO:0000256" key="1">
    <source>
        <dbReference type="ARBA" id="ARBA00004251"/>
    </source>
</evidence>
<dbReference type="PANTHER" id="PTHR35680">
    <property type="entry name" value="NFAT ACTIVATION MOLECULE 1"/>
    <property type="match status" value="1"/>
</dbReference>
<feature type="region of interest" description="Disordered" evidence="6">
    <location>
        <begin position="229"/>
        <end position="250"/>
    </location>
</feature>
<dbReference type="GeneID" id="103002787"/>
<keyword evidence="5 7" id="KW-0472">Membrane</keyword>
<keyword evidence="4 7" id="KW-1133">Transmembrane helix</keyword>
<evidence type="ECO:0000313" key="11">
    <source>
        <dbReference type="RefSeq" id="XP_007189366.2"/>
    </source>
</evidence>
<feature type="region of interest" description="Disordered" evidence="6">
    <location>
        <begin position="191"/>
        <end position="213"/>
    </location>
</feature>
<feature type="signal peptide" evidence="8">
    <location>
        <begin position="1"/>
        <end position="37"/>
    </location>
</feature>
<dbReference type="AlphaFoldDB" id="A0A384APQ2"/>
<dbReference type="GO" id="GO:0045121">
    <property type="term" value="C:membrane raft"/>
    <property type="evidence" value="ECO:0007669"/>
    <property type="project" value="TreeGrafter"/>
</dbReference>
<organism evidence="10 11">
    <name type="scientific">Balaenoptera acutorostrata</name>
    <name type="common">Common minke whale</name>
    <name type="synonym">Balaena rostrata</name>
    <dbReference type="NCBI Taxonomy" id="9767"/>
    <lineage>
        <taxon>Eukaryota</taxon>
        <taxon>Metazoa</taxon>
        <taxon>Chordata</taxon>
        <taxon>Craniata</taxon>
        <taxon>Vertebrata</taxon>
        <taxon>Euteleostomi</taxon>
        <taxon>Mammalia</taxon>
        <taxon>Eutheria</taxon>
        <taxon>Laurasiatheria</taxon>
        <taxon>Artiodactyla</taxon>
        <taxon>Whippomorpha</taxon>
        <taxon>Cetacea</taxon>
        <taxon>Mysticeti</taxon>
        <taxon>Balaenopteridae</taxon>
        <taxon>Balaenoptera</taxon>
    </lineage>
</organism>
<dbReference type="InParanoid" id="A0A384APQ2"/>
<dbReference type="GO" id="GO:0005886">
    <property type="term" value="C:plasma membrane"/>
    <property type="evidence" value="ECO:0007669"/>
    <property type="project" value="UniProtKB-SubCell"/>
</dbReference>
<evidence type="ECO:0000256" key="4">
    <source>
        <dbReference type="ARBA" id="ARBA00022989"/>
    </source>
</evidence>
<dbReference type="Pfam" id="PF25830">
    <property type="entry name" value="Ig_NFAM1"/>
    <property type="match status" value="1"/>
</dbReference>
<dbReference type="InterPro" id="IPR003110">
    <property type="entry name" value="Phos_immunorcpt_sig_ITAM"/>
</dbReference>
<dbReference type="GO" id="GO:0004888">
    <property type="term" value="F:transmembrane signaling receptor activity"/>
    <property type="evidence" value="ECO:0007669"/>
    <property type="project" value="InterPro"/>
</dbReference>
<evidence type="ECO:0000256" key="3">
    <source>
        <dbReference type="ARBA" id="ARBA00022692"/>
    </source>
</evidence>
<reference evidence="11" key="1">
    <citation type="submission" date="2025-08" db="UniProtKB">
        <authorList>
            <consortium name="RefSeq"/>
        </authorList>
    </citation>
    <scope>IDENTIFICATION</scope>
</reference>
<dbReference type="FunCoup" id="A0A384APQ2">
    <property type="interactions" value="313"/>
</dbReference>
<feature type="chain" id="PRO_5047432543" evidence="8">
    <location>
        <begin position="38"/>
        <end position="264"/>
    </location>
</feature>
<comment type="subcellular location">
    <subcellularLocation>
        <location evidence="1">Cell membrane</location>
        <topology evidence="1">Single-pass type I membrane protein</topology>
    </subcellularLocation>
</comment>
<dbReference type="GO" id="GO:0045577">
    <property type="term" value="P:regulation of B cell differentiation"/>
    <property type="evidence" value="ECO:0007669"/>
    <property type="project" value="InterPro"/>
</dbReference>
<name>A0A384APQ2_BALAC</name>
<dbReference type="KEGG" id="bacu:103002787"/>
<dbReference type="PANTHER" id="PTHR35680:SF1">
    <property type="entry name" value="NFAT ACTIVATION MOLECULE 1"/>
    <property type="match status" value="1"/>
</dbReference>
<gene>
    <name evidence="11" type="primary">NFAM1</name>
</gene>
<evidence type="ECO:0000256" key="7">
    <source>
        <dbReference type="SAM" id="Phobius"/>
    </source>
</evidence>
<dbReference type="InterPro" id="IPR057883">
    <property type="entry name" value="Ig_NFAM1"/>
</dbReference>
<feature type="compositionally biased region" description="Polar residues" evidence="6">
    <location>
        <begin position="202"/>
        <end position="213"/>
    </location>
</feature>
<dbReference type="GO" id="GO:0050861">
    <property type="term" value="P:positive regulation of B cell receptor signaling pathway"/>
    <property type="evidence" value="ECO:0007669"/>
    <property type="project" value="InterPro"/>
</dbReference>
<evidence type="ECO:0000313" key="10">
    <source>
        <dbReference type="Proteomes" id="UP001652580"/>
    </source>
</evidence>
<feature type="transmembrane region" description="Helical" evidence="7">
    <location>
        <begin position="159"/>
        <end position="181"/>
    </location>
</feature>
<protein>
    <submittedName>
        <fullName evidence="11">NFAT activation molecule 1</fullName>
    </submittedName>
</protein>
<dbReference type="RefSeq" id="XP_007189366.2">
    <property type="nucleotide sequence ID" value="XM_007189304.2"/>
</dbReference>
<keyword evidence="2" id="KW-1003">Cell membrane</keyword>
<keyword evidence="10" id="KW-1185">Reference proteome</keyword>
<sequence>MESGPPWWRAPPGRIPAPRLPGLFLLSWTLQLAGTGGQSVTHTGLPIVVSLANKAVSFSCRITYPYTPKFKDFTVSYFHVDLQGQRSSEEKTSCKPGPGRENQTNTKECQITPKLPGVSATGTYYCSVRWPDSTVTGNGTFILVRGTGYREPPQGPQKLLLVCFIGILTVLSILATALLLWKKRQMQAPRKHTAQKCLGPSAASSREQPPSESIYTDLQRRETEVYDCIQSEASSPPSPQDLLSQEKQHRFEGDSEFNLVYENL</sequence>
<dbReference type="PROSITE" id="PS51055">
    <property type="entry name" value="ITAM_1"/>
    <property type="match status" value="1"/>
</dbReference>
<evidence type="ECO:0000259" key="9">
    <source>
        <dbReference type="Pfam" id="PF25830"/>
    </source>
</evidence>